<dbReference type="SUPFAM" id="SSF53756">
    <property type="entry name" value="UDP-Glycosyltransferase/glycogen phosphorylase"/>
    <property type="match status" value="1"/>
</dbReference>
<reference evidence="1 2" key="1">
    <citation type="journal article" date="2010" name="J. Bacteriol.">
        <title>Complete genome sequence of "Candidatus Puniceispirillum marinum" IMCC1322, a representative of the SAR116 clade in the Alphaproteobacteria.</title>
        <authorList>
            <person name="Oh H.M."/>
            <person name="Kwon K.K."/>
            <person name="Kang I."/>
            <person name="Kang S.G."/>
            <person name="Lee J.H."/>
            <person name="Kim S.J."/>
            <person name="Cho J.C."/>
        </authorList>
    </citation>
    <scope>NUCLEOTIDE SEQUENCE [LARGE SCALE GENOMIC DNA]</scope>
    <source>
        <strain evidence="1 2">IMCC1322</strain>
    </source>
</reference>
<dbReference type="HOGENOM" id="CLU_766975_0_0_5"/>
<evidence type="ECO:0000313" key="2">
    <source>
        <dbReference type="Proteomes" id="UP000007460"/>
    </source>
</evidence>
<dbReference type="Gene3D" id="3.40.50.2000">
    <property type="entry name" value="Glycogen Phosphorylase B"/>
    <property type="match status" value="2"/>
</dbReference>
<dbReference type="EMBL" id="CP001751">
    <property type="protein sequence ID" value="ADE38975.1"/>
    <property type="molecule type" value="Genomic_DNA"/>
</dbReference>
<sequence>MIADNAHISDSKPAFGHSIGFVAGGIGDQIYHLTQLRTLATVAKDGVIDIACIHPGPIGQLLANSSWVGRIIDARPLRRYVPVIRGQVAVDAIKRQCYDTAFFMHRSTSFKIAAMAAGINYRVGLYGHWLDRAILHHRLNDTNGTRSDVWGHRPFIGAIDDFVAASGLTLDETTPTILPSKHALAEADEMLAPLSGPIIILNLFAADPMRRWSINAALESIMHLAEVTGGTFILNAGPDAHAYHEECMTQWQTMTADKSRKIQAALVNSLAHNPSMAKDVALYHRADFYVGVDSFTANLALNCNLPALILFARESDILRYRSVSQAVAAPDDGDISSIPTEKIIMAFEKLSKITKVGSLSS</sequence>
<dbReference type="PANTHER" id="PTHR30160:SF7">
    <property type="entry name" value="ADP-HEPTOSE--LPS HEPTOSYLTRANSFERASE 2"/>
    <property type="match status" value="1"/>
</dbReference>
<protein>
    <submittedName>
        <fullName evidence="1">Glycosyl transferase, family 9</fullName>
    </submittedName>
</protein>
<proteinExistence type="predicted"/>
<organism evidence="1 2">
    <name type="scientific">Puniceispirillum marinum (strain IMCC1322)</name>
    <dbReference type="NCBI Taxonomy" id="488538"/>
    <lineage>
        <taxon>Bacteria</taxon>
        <taxon>Pseudomonadati</taxon>
        <taxon>Pseudomonadota</taxon>
        <taxon>Alphaproteobacteria</taxon>
        <taxon>Candidatus Puniceispirillales</taxon>
        <taxon>Candidatus Puniceispirillaceae</taxon>
        <taxon>Candidatus Puniceispirillum</taxon>
    </lineage>
</organism>
<dbReference type="Proteomes" id="UP000007460">
    <property type="component" value="Chromosome"/>
</dbReference>
<dbReference type="GO" id="GO:0009244">
    <property type="term" value="P:lipopolysaccharide core region biosynthetic process"/>
    <property type="evidence" value="ECO:0007669"/>
    <property type="project" value="TreeGrafter"/>
</dbReference>
<accession>D5BRS8</accession>
<dbReference type="GO" id="GO:0008713">
    <property type="term" value="F:ADP-heptose-lipopolysaccharide heptosyltransferase activity"/>
    <property type="evidence" value="ECO:0007669"/>
    <property type="project" value="TreeGrafter"/>
</dbReference>
<evidence type="ECO:0000313" key="1">
    <source>
        <dbReference type="EMBL" id="ADE38975.1"/>
    </source>
</evidence>
<dbReference type="InterPro" id="IPR051199">
    <property type="entry name" value="LPS_LOS_Heptosyltrfase"/>
</dbReference>
<keyword evidence="2" id="KW-1185">Reference proteome</keyword>
<dbReference type="KEGG" id="apb:SAR116_0733"/>
<dbReference type="RefSeq" id="WP_013045604.1">
    <property type="nucleotide sequence ID" value="NC_014010.1"/>
</dbReference>
<dbReference type="eggNOG" id="COG0859">
    <property type="taxonomic scope" value="Bacteria"/>
</dbReference>
<dbReference type="GO" id="GO:0005829">
    <property type="term" value="C:cytosol"/>
    <property type="evidence" value="ECO:0007669"/>
    <property type="project" value="TreeGrafter"/>
</dbReference>
<dbReference type="PANTHER" id="PTHR30160">
    <property type="entry name" value="TETRAACYLDISACCHARIDE 4'-KINASE-RELATED"/>
    <property type="match status" value="1"/>
</dbReference>
<dbReference type="AlphaFoldDB" id="D5BRS8"/>
<name>D5BRS8_PUNMI</name>
<gene>
    <name evidence="1" type="ordered locus">SAR116_0733</name>
</gene>
<keyword evidence="1" id="KW-0808">Transferase</keyword>
<dbReference type="STRING" id="488538.SAR116_0733"/>